<reference evidence="1" key="1">
    <citation type="submission" date="2021-01" db="EMBL/GenBank/DDBJ databases">
        <title>Phytophthora aleatoria, a newly-described species from Pinus radiata is distinct from Phytophthora cactorum isolates based on comparative genomics.</title>
        <authorList>
            <person name="Mcdougal R."/>
            <person name="Panda P."/>
            <person name="Williams N."/>
            <person name="Studholme D.J."/>
        </authorList>
    </citation>
    <scope>NUCLEOTIDE SEQUENCE</scope>
    <source>
        <strain evidence="1">NZFS 3830</strain>
    </source>
</reference>
<comment type="caution">
    <text evidence="1">The sequence shown here is derived from an EMBL/GenBank/DDBJ whole genome shotgun (WGS) entry which is preliminary data.</text>
</comment>
<dbReference type="OrthoDB" id="133403at2759"/>
<gene>
    <name evidence="1" type="ORF">JG687_00010154</name>
</gene>
<protein>
    <submittedName>
        <fullName evidence="1">Uncharacterized protein</fullName>
    </submittedName>
</protein>
<accession>A0A8T1U9R1</accession>
<organism evidence="1 2">
    <name type="scientific">Phytophthora cactorum</name>
    <dbReference type="NCBI Taxonomy" id="29920"/>
    <lineage>
        <taxon>Eukaryota</taxon>
        <taxon>Sar</taxon>
        <taxon>Stramenopiles</taxon>
        <taxon>Oomycota</taxon>
        <taxon>Peronosporomycetes</taxon>
        <taxon>Peronosporales</taxon>
        <taxon>Peronosporaceae</taxon>
        <taxon>Phytophthora</taxon>
    </lineage>
</organism>
<evidence type="ECO:0000313" key="1">
    <source>
        <dbReference type="EMBL" id="KAG6957175.1"/>
    </source>
</evidence>
<dbReference type="AlphaFoldDB" id="A0A8T1U9R1"/>
<dbReference type="Proteomes" id="UP000688947">
    <property type="component" value="Unassembled WGS sequence"/>
</dbReference>
<evidence type="ECO:0000313" key="2">
    <source>
        <dbReference type="Proteomes" id="UP000688947"/>
    </source>
</evidence>
<sequence>MKLWHEISRKMDMARNLIKFVKTTLIEDNSDKEKRKHILRTIAHMDVDTVYHSGGHDIAFMELARFGGDNWLSDTCVYLASLRVAEEATKLTWHMRMSSILSTCRWRMRK</sequence>
<name>A0A8T1U9R1_9STRA</name>
<proteinExistence type="predicted"/>
<dbReference type="EMBL" id="JAENGZ010000563">
    <property type="protein sequence ID" value="KAG6957175.1"/>
    <property type="molecule type" value="Genomic_DNA"/>
</dbReference>